<reference evidence="2 3" key="2">
    <citation type="submission" date="2018-11" db="EMBL/GenBank/DDBJ databases">
        <authorList>
            <consortium name="Pathogen Informatics"/>
        </authorList>
    </citation>
    <scope>NUCLEOTIDE SEQUENCE [LARGE SCALE GENOMIC DNA]</scope>
</reference>
<keyword evidence="1" id="KW-0812">Transmembrane</keyword>
<feature type="transmembrane region" description="Helical" evidence="1">
    <location>
        <begin position="82"/>
        <end position="102"/>
    </location>
</feature>
<feature type="transmembrane region" description="Helical" evidence="1">
    <location>
        <begin position="128"/>
        <end position="147"/>
    </location>
</feature>
<proteinExistence type="predicted"/>
<evidence type="ECO:0000313" key="4">
    <source>
        <dbReference type="WBParaSite" id="TCNE_0001913701-mRNA-1"/>
    </source>
</evidence>
<organism evidence="3 4">
    <name type="scientific">Toxocara canis</name>
    <name type="common">Canine roundworm</name>
    <dbReference type="NCBI Taxonomy" id="6265"/>
    <lineage>
        <taxon>Eukaryota</taxon>
        <taxon>Metazoa</taxon>
        <taxon>Ecdysozoa</taxon>
        <taxon>Nematoda</taxon>
        <taxon>Chromadorea</taxon>
        <taxon>Rhabditida</taxon>
        <taxon>Spirurina</taxon>
        <taxon>Ascaridomorpha</taxon>
        <taxon>Ascaridoidea</taxon>
        <taxon>Toxocaridae</taxon>
        <taxon>Toxocara</taxon>
    </lineage>
</organism>
<gene>
    <name evidence="2" type="ORF">TCNE_LOCUS19133</name>
</gene>
<reference evidence="4" key="1">
    <citation type="submission" date="2016-06" db="UniProtKB">
        <authorList>
            <consortium name="WormBaseParasite"/>
        </authorList>
    </citation>
    <scope>IDENTIFICATION</scope>
</reference>
<protein>
    <submittedName>
        <fullName evidence="4">G_PROTEIN_RECEP_F1_2 domain-containing protein</fullName>
    </submittedName>
</protein>
<dbReference type="EMBL" id="UYWY01026433">
    <property type="protein sequence ID" value="VDM50454.1"/>
    <property type="molecule type" value="Genomic_DNA"/>
</dbReference>
<dbReference type="Proteomes" id="UP000050794">
    <property type="component" value="Unassembled WGS sequence"/>
</dbReference>
<dbReference type="WBParaSite" id="TCNE_0001913701-mRNA-1">
    <property type="protein sequence ID" value="TCNE_0001913701-mRNA-1"/>
    <property type="gene ID" value="TCNE_0001913701"/>
</dbReference>
<evidence type="ECO:0000256" key="1">
    <source>
        <dbReference type="SAM" id="Phobius"/>
    </source>
</evidence>
<name>A0A183VEG3_TOXCA</name>
<accession>A0A183VEG3</accession>
<keyword evidence="3" id="KW-1185">Reference proteome</keyword>
<keyword evidence="1" id="KW-0472">Membrane</keyword>
<keyword evidence="1" id="KW-1133">Transmembrane helix</keyword>
<evidence type="ECO:0000313" key="2">
    <source>
        <dbReference type="EMBL" id="VDM50454.1"/>
    </source>
</evidence>
<evidence type="ECO:0000313" key="3">
    <source>
        <dbReference type="Proteomes" id="UP000050794"/>
    </source>
</evidence>
<sequence length="190" mass="21095">MLVERTSTITSNAQINQQGIRLGDSMKRRNKLAEYNDLMQSSFQYLRSCKDFKVGQQNASLGLEIPKRVKTNKSGIHVPTHVSASVAYTAIMFAMVSLSWWGPASMCHVFAMNAKLNSSDDISNPKKAHISCLISVFTTFFLPFAFTDKIDASKAVRSGYVQQQTSNEPGVLTVIGRRRQIAKQSDRAAN</sequence>
<dbReference type="AlphaFoldDB" id="A0A183VEG3"/>